<evidence type="ECO:0000256" key="3">
    <source>
        <dbReference type="ARBA" id="ARBA00012438"/>
    </source>
</evidence>
<dbReference type="InterPro" id="IPR004358">
    <property type="entry name" value="Sig_transdc_His_kin-like_C"/>
</dbReference>
<evidence type="ECO:0000256" key="10">
    <source>
        <dbReference type="ARBA" id="ARBA00022840"/>
    </source>
</evidence>
<dbReference type="PANTHER" id="PTHR45528">
    <property type="entry name" value="SENSOR HISTIDINE KINASE CPXA"/>
    <property type="match status" value="1"/>
</dbReference>
<feature type="domain" description="Histidine kinase" evidence="15">
    <location>
        <begin position="163"/>
        <end position="373"/>
    </location>
</feature>
<keyword evidence="13 14" id="KW-0472">Membrane</keyword>
<dbReference type="SMART" id="SM00387">
    <property type="entry name" value="HATPase_c"/>
    <property type="match status" value="1"/>
</dbReference>
<dbReference type="EC" id="2.7.13.3" evidence="3"/>
<accession>A0ABU1U251</accession>
<dbReference type="InterPro" id="IPR003660">
    <property type="entry name" value="HAMP_dom"/>
</dbReference>
<dbReference type="CDD" id="cd00082">
    <property type="entry name" value="HisKA"/>
    <property type="match status" value="1"/>
</dbReference>
<dbReference type="InterPro" id="IPR003594">
    <property type="entry name" value="HATPase_dom"/>
</dbReference>
<evidence type="ECO:0000256" key="8">
    <source>
        <dbReference type="ARBA" id="ARBA00022741"/>
    </source>
</evidence>
<evidence type="ECO:0000256" key="9">
    <source>
        <dbReference type="ARBA" id="ARBA00022777"/>
    </source>
</evidence>
<feature type="transmembrane region" description="Helical" evidence="14">
    <location>
        <begin position="76"/>
        <end position="100"/>
    </location>
</feature>
<feature type="domain" description="HAMP" evidence="16">
    <location>
        <begin position="101"/>
        <end position="155"/>
    </location>
</feature>
<dbReference type="GO" id="GO:0016301">
    <property type="term" value="F:kinase activity"/>
    <property type="evidence" value="ECO:0007669"/>
    <property type="project" value="UniProtKB-KW"/>
</dbReference>
<evidence type="ECO:0000256" key="12">
    <source>
        <dbReference type="ARBA" id="ARBA00023012"/>
    </source>
</evidence>
<dbReference type="Pfam" id="PF02518">
    <property type="entry name" value="HATPase_c"/>
    <property type="match status" value="1"/>
</dbReference>
<comment type="catalytic activity">
    <reaction evidence="1">
        <text>ATP + protein L-histidine = ADP + protein N-phospho-L-histidine.</text>
        <dbReference type="EC" id="2.7.13.3"/>
    </reaction>
</comment>
<evidence type="ECO:0000256" key="4">
    <source>
        <dbReference type="ARBA" id="ARBA00022475"/>
    </source>
</evidence>
<dbReference type="Pfam" id="PF00672">
    <property type="entry name" value="HAMP"/>
    <property type="match status" value="1"/>
</dbReference>
<protein>
    <recommendedName>
        <fullName evidence="3">histidine kinase</fullName>
        <ecNumber evidence="3">2.7.13.3</ecNumber>
    </recommendedName>
</protein>
<evidence type="ECO:0000259" key="15">
    <source>
        <dbReference type="PROSITE" id="PS50109"/>
    </source>
</evidence>
<keyword evidence="12" id="KW-0902">Two-component regulatory system</keyword>
<dbReference type="PROSITE" id="PS50885">
    <property type="entry name" value="HAMP"/>
    <property type="match status" value="1"/>
</dbReference>
<sequence length="373" mass="41967">MIRIISPESQVINSAFKETNLKLMKPIFHVKEDFSREIVGNHKVMLYHLPINSDGHFVGSIEIAQNLDTLYDNMTLLMMILLGTTILAILLSFIAGRLLANILLRPISSMSQTMSDIQHSGEFIKIPILSRSKDELTMMTGTFNHMIGQLESNFEKQQQFLEDASHELKTPLTIVDSYTKLLKRWGSKEPAILSEAIDAIHLESQRMKDLINQLLAVAHDNEEVATEKIQLVPYCEKLIQPFIRSTQRMIMISSSAESISCYTDPPKLEQLLRILIDNAIKYSENEIHICIQKQKNIISITIKDEGVGIPADDLPHVFERFYRIDKSRHRATGGSGLGLSIAKSIAKSLRGTITVESIFGKGTNVQVNLPSIL</sequence>
<dbReference type="SUPFAM" id="SSF47384">
    <property type="entry name" value="Homodimeric domain of signal transducing histidine kinase"/>
    <property type="match status" value="1"/>
</dbReference>
<evidence type="ECO:0000256" key="11">
    <source>
        <dbReference type="ARBA" id="ARBA00022989"/>
    </source>
</evidence>
<evidence type="ECO:0000259" key="16">
    <source>
        <dbReference type="PROSITE" id="PS50885"/>
    </source>
</evidence>
<keyword evidence="10" id="KW-0067">ATP-binding</keyword>
<evidence type="ECO:0000256" key="5">
    <source>
        <dbReference type="ARBA" id="ARBA00022553"/>
    </source>
</evidence>
<dbReference type="CDD" id="cd06225">
    <property type="entry name" value="HAMP"/>
    <property type="match status" value="1"/>
</dbReference>
<dbReference type="Gene3D" id="3.30.565.10">
    <property type="entry name" value="Histidine kinase-like ATPase, C-terminal domain"/>
    <property type="match status" value="1"/>
</dbReference>
<organism evidence="17 18">
    <name type="scientific">Fictibacillus barbaricus</name>
    <dbReference type="NCBI Taxonomy" id="182136"/>
    <lineage>
        <taxon>Bacteria</taxon>
        <taxon>Bacillati</taxon>
        <taxon>Bacillota</taxon>
        <taxon>Bacilli</taxon>
        <taxon>Bacillales</taxon>
        <taxon>Fictibacillaceae</taxon>
        <taxon>Fictibacillus</taxon>
    </lineage>
</organism>
<keyword evidence="8" id="KW-0547">Nucleotide-binding</keyword>
<evidence type="ECO:0000313" key="17">
    <source>
        <dbReference type="EMBL" id="MDR7073571.1"/>
    </source>
</evidence>
<keyword evidence="18" id="KW-1185">Reference proteome</keyword>
<evidence type="ECO:0000256" key="6">
    <source>
        <dbReference type="ARBA" id="ARBA00022679"/>
    </source>
</evidence>
<dbReference type="Pfam" id="PF00512">
    <property type="entry name" value="HisKA"/>
    <property type="match status" value="1"/>
</dbReference>
<keyword evidence="4" id="KW-1003">Cell membrane</keyword>
<keyword evidence="6" id="KW-0808">Transferase</keyword>
<dbReference type="SMART" id="SM00388">
    <property type="entry name" value="HisKA"/>
    <property type="match status" value="1"/>
</dbReference>
<dbReference type="SUPFAM" id="SSF158472">
    <property type="entry name" value="HAMP domain-like"/>
    <property type="match status" value="1"/>
</dbReference>
<proteinExistence type="predicted"/>
<dbReference type="Proteomes" id="UP001258181">
    <property type="component" value="Unassembled WGS sequence"/>
</dbReference>
<dbReference type="EMBL" id="JAVDWA010000004">
    <property type="protein sequence ID" value="MDR7073571.1"/>
    <property type="molecule type" value="Genomic_DNA"/>
</dbReference>
<keyword evidence="9 17" id="KW-0418">Kinase</keyword>
<evidence type="ECO:0000256" key="7">
    <source>
        <dbReference type="ARBA" id="ARBA00022692"/>
    </source>
</evidence>
<evidence type="ECO:0000256" key="2">
    <source>
        <dbReference type="ARBA" id="ARBA00004651"/>
    </source>
</evidence>
<comment type="caution">
    <text evidence="17">The sequence shown here is derived from an EMBL/GenBank/DDBJ whole genome shotgun (WGS) entry which is preliminary data.</text>
</comment>
<comment type="subcellular location">
    <subcellularLocation>
        <location evidence="2">Cell membrane</location>
        <topology evidence="2">Multi-pass membrane protein</topology>
    </subcellularLocation>
</comment>
<keyword evidence="11 14" id="KW-1133">Transmembrane helix</keyword>
<evidence type="ECO:0000256" key="14">
    <source>
        <dbReference type="SAM" id="Phobius"/>
    </source>
</evidence>
<dbReference type="InterPro" id="IPR036890">
    <property type="entry name" value="HATPase_C_sf"/>
</dbReference>
<name>A0ABU1U251_9BACL</name>
<dbReference type="Gene3D" id="6.10.340.10">
    <property type="match status" value="1"/>
</dbReference>
<dbReference type="PROSITE" id="PS50109">
    <property type="entry name" value="HIS_KIN"/>
    <property type="match status" value="1"/>
</dbReference>
<keyword evidence="5" id="KW-0597">Phosphoprotein</keyword>
<dbReference type="PRINTS" id="PR00344">
    <property type="entry name" value="BCTRLSENSOR"/>
</dbReference>
<evidence type="ECO:0000256" key="13">
    <source>
        <dbReference type="ARBA" id="ARBA00023136"/>
    </source>
</evidence>
<dbReference type="InterPro" id="IPR050398">
    <property type="entry name" value="HssS/ArlS-like"/>
</dbReference>
<evidence type="ECO:0000313" key="18">
    <source>
        <dbReference type="Proteomes" id="UP001258181"/>
    </source>
</evidence>
<dbReference type="Gene3D" id="1.10.287.130">
    <property type="match status" value="1"/>
</dbReference>
<dbReference type="InterPro" id="IPR003661">
    <property type="entry name" value="HisK_dim/P_dom"/>
</dbReference>
<keyword evidence="7 14" id="KW-0812">Transmembrane</keyword>
<dbReference type="InterPro" id="IPR036097">
    <property type="entry name" value="HisK_dim/P_sf"/>
</dbReference>
<dbReference type="CDD" id="cd00075">
    <property type="entry name" value="HATPase"/>
    <property type="match status" value="1"/>
</dbReference>
<dbReference type="InterPro" id="IPR005467">
    <property type="entry name" value="His_kinase_dom"/>
</dbReference>
<gene>
    <name evidence="17" type="ORF">J2X07_002558</name>
</gene>
<dbReference type="PANTHER" id="PTHR45528:SF12">
    <property type="entry name" value="SENSOR HISTIDINE KINASE ARSS"/>
    <property type="match status" value="1"/>
</dbReference>
<dbReference type="SMART" id="SM00304">
    <property type="entry name" value="HAMP"/>
    <property type="match status" value="1"/>
</dbReference>
<dbReference type="SUPFAM" id="SSF55874">
    <property type="entry name" value="ATPase domain of HSP90 chaperone/DNA topoisomerase II/histidine kinase"/>
    <property type="match status" value="1"/>
</dbReference>
<evidence type="ECO:0000256" key="1">
    <source>
        <dbReference type="ARBA" id="ARBA00000085"/>
    </source>
</evidence>
<reference evidence="17 18" key="1">
    <citation type="submission" date="2023-07" db="EMBL/GenBank/DDBJ databases">
        <title>Sorghum-associated microbial communities from plants grown in Nebraska, USA.</title>
        <authorList>
            <person name="Schachtman D."/>
        </authorList>
    </citation>
    <scope>NUCLEOTIDE SEQUENCE [LARGE SCALE GENOMIC DNA]</scope>
    <source>
        <strain evidence="17 18">BE211</strain>
    </source>
</reference>